<sequence length="405" mass="41341">MVRPLPARPLLLAAAIVLIALNMRPALTSVGPVLPEIMRDAGLSAGAASLLTTLPVVCLGLFGPLAPLVARRFGTERAILLLMPVLAAGVLLRWEGSAAALFASVVVIGAAIGIVNVLVPSLLKRDFPDRAVLMTGVYTMSLCAGAAVAAGATAPLALEAGAGWPLALAAWAVPAVLAALLWWPMIPRRSAGGPPVHMRVSGLWRDPLAWQVTLFMGLQSSLAYSVFGWLAPILRDRGLSAVDAGIVVSVSILIQVPAALLAPALAKRWRTQRPAVAIAIGSGLIGLLGCVFAPLWSVWGFAAFLGIGQGAAFSLALILIVLRAGDSHVAAHLSGMAQGVGYVLAAGGPLFVGLLHEWAGGWGEVGVLFTAIALGAFGFGMGAARPLHVGATSRPAQAAQGASAE</sequence>
<dbReference type="InterPro" id="IPR004747">
    <property type="entry name" value="CynX-like"/>
</dbReference>
<feature type="transmembrane region" description="Helical" evidence="4">
    <location>
        <begin position="239"/>
        <end position="262"/>
    </location>
</feature>
<dbReference type="Pfam" id="PF07690">
    <property type="entry name" value="MFS_1"/>
    <property type="match status" value="1"/>
</dbReference>
<evidence type="ECO:0000256" key="3">
    <source>
        <dbReference type="ARBA" id="ARBA00023136"/>
    </source>
</evidence>
<dbReference type="SUPFAM" id="SSF103473">
    <property type="entry name" value="MFS general substrate transporter"/>
    <property type="match status" value="1"/>
</dbReference>
<dbReference type="Proteomes" id="UP000219621">
    <property type="component" value="Unassembled WGS sequence"/>
</dbReference>
<feature type="transmembrane region" description="Helical" evidence="4">
    <location>
        <begin position="274"/>
        <end position="295"/>
    </location>
</feature>
<gene>
    <name evidence="5" type="ORF">SAMN05421508_106161</name>
</gene>
<dbReference type="GO" id="GO:0016020">
    <property type="term" value="C:membrane"/>
    <property type="evidence" value="ECO:0007669"/>
    <property type="project" value="InterPro"/>
</dbReference>
<dbReference type="RefSeq" id="WP_097279931.1">
    <property type="nucleotide sequence ID" value="NZ_OCNJ01000006.1"/>
</dbReference>
<evidence type="ECO:0000256" key="1">
    <source>
        <dbReference type="ARBA" id="ARBA00022692"/>
    </source>
</evidence>
<feature type="transmembrane region" description="Helical" evidence="4">
    <location>
        <begin position="100"/>
        <end position="119"/>
    </location>
</feature>
<dbReference type="InterPro" id="IPR036259">
    <property type="entry name" value="MFS_trans_sf"/>
</dbReference>
<evidence type="ECO:0000256" key="4">
    <source>
        <dbReference type="SAM" id="Phobius"/>
    </source>
</evidence>
<feature type="transmembrane region" description="Helical" evidence="4">
    <location>
        <begin position="164"/>
        <end position="186"/>
    </location>
</feature>
<feature type="transmembrane region" description="Helical" evidence="4">
    <location>
        <begin position="207"/>
        <end position="227"/>
    </location>
</feature>
<keyword evidence="6" id="KW-1185">Reference proteome</keyword>
<dbReference type="PANTHER" id="PTHR23523">
    <property type="match status" value="1"/>
</dbReference>
<dbReference type="InterPro" id="IPR052524">
    <property type="entry name" value="MFS_Cyanate_Porter"/>
</dbReference>
<feature type="transmembrane region" description="Helical" evidence="4">
    <location>
        <begin position="131"/>
        <end position="158"/>
    </location>
</feature>
<dbReference type="AlphaFoldDB" id="A0A286GN32"/>
<organism evidence="5 6">
    <name type="scientific">Caenispirillum bisanense</name>
    <dbReference type="NCBI Taxonomy" id="414052"/>
    <lineage>
        <taxon>Bacteria</taxon>
        <taxon>Pseudomonadati</taxon>
        <taxon>Pseudomonadota</taxon>
        <taxon>Alphaproteobacteria</taxon>
        <taxon>Rhodospirillales</taxon>
        <taxon>Novispirillaceae</taxon>
        <taxon>Caenispirillum</taxon>
    </lineage>
</organism>
<evidence type="ECO:0000313" key="5">
    <source>
        <dbReference type="EMBL" id="SOD96920.1"/>
    </source>
</evidence>
<evidence type="ECO:0000256" key="2">
    <source>
        <dbReference type="ARBA" id="ARBA00022989"/>
    </source>
</evidence>
<keyword evidence="3 4" id="KW-0472">Membrane</keyword>
<keyword evidence="2 4" id="KW-1133">Transmembrane helix</keyword>
<dbReference type="InterPro" id="IPR011701">
    <property type="entry name" value="MFS"/>
</dbReference>
<dbReference type="EMBL" id="OCNJ01000006">
    <property type="protein sequence ID" value="SOD96920.1"/>
    <property type="molecule type" value="Genomic_DNA"/>
</dbReference>
<reference evidence="5 6" key="1">
    <citation type="submission" date="2017-09" db="EMBL/GenBank/DDBJ databases">
        <authorList>
            <person name="Ehlers B."/>
            <person name="Leendertz F.H."/>
        </authorList>
    </citation>
    <scope>NUCLEOTIDE SEQUENCE [LARGE SCALE GENOMIC DNA]</scope>
    <source>
        <strain evidence="5 6">USBA 140</strain>
    </source>
</reference>
<name>A0A286GN32_9PROT</name>
<dbReference type="NCBIfam" id="TIGR00896">
    <property type="entry name" value="CynX"/>
    <property type="match status" value="1"/>
</dbReference>
<dbReference type="Gene3D" id="1.20.1250.20">
    <property type="entry name" value="MFS general substrate transporter like domains"/>
    <property type="match status" value="2"/>
</dbReference>
<keyword evidence="1 4" id="KW-0812">Transmembrane</keyword>
<dbReference type="GO" id="GO:0022857">
    <property type="term" value="F:transmembrane transporter activity"/>
    <property type="evidence" value="ECO:0007669"/>
    <property type="project" value="InterPro"/>
</dbReference>
<feature type="transmembrane region" description="Helical" evidence="4">
    <location>
        <begin position="44"/>
        <end position="66"/>
    </location>
</feature>
<feature type="transmembrane region" description="Helical" evidence="4">
    <location>
        <begin position="301"/>
        <end position="322"/>
    </location>
</feature>
<evidence type="ECO:0000313" key="6">
    <source>
        <dbReference type="Proteomes" id="UP000219621"/>
    </source>
</evidence>
<proteinExistence type="predicted"/>
<protein>
    <submittedName>
        <fullName evidence="5">MFS transporter, CP family, cyanate transporter</fullName>
    </submittedName>
</protein>
<feature type="transmembrane region" description="Helical" evidence="4">
    <location>
        <begin position="365"/>
        <end position="384"/>
    </location>
</feature>
<feature type="transmembrane region" description="Helical" evidence="4">
    <location>
        <begin position="78"/>
        <end position="94"/>
    </location>
</feature>
<dbReference type="PANTHER" id="PTHR23523:SF2">
    <property type="entry name" value="2-NITROIMIDAZOLE TRANSPORTER"/>
    <property type="match status" value="1"/>
</dbReference>
<accession>A0A286GN32</accession>
<dbReference type="OrthoDB" id="5317164at2"/>
<dbReference type="CDD" id="cd17339">
    <property type="entry name" value="MFS_NIMT_CynX_like"/>
    <property type="match status" value="1"/>
</dbReference>
<feature type="transmembrane region" description="Helical" evidence="4">
    <location>
        <begin position="329"/>
        <end position="353"/>
    </location>
</feature>